<reference evidence="1" key="3">
    <citation type="submission" date="2022-06" db="UniProtKB">
        <authorList>
            <consortium name="EnsemblPlants"/>
        </authorList>
    </citation>
    <scope>IDENTIFICATION</scope>
</reference>
<dbReference type="Gramene" id="TuG1812G0300004499.01.T01">
    <property type="protein sequence ID" value="TuG1812G0300004499.01.T01.cds389723"/>
    <property type="gene ID" value="TuG1812G0300004499.01"/>
</dbReference>
<dbReference type="Proteomes" id="UP000015106">
    <property type="component" value="Chromosome 3"/>
</dbReference>
<reference evidence="2" key="1">
    <citation type="journal article" date="2013" name="Nature">
        <title>Draft genome of the wheat A-genome progenitor Triticum urartu.</title>
        <authorList>
            <person name="Ling H.Q."/>
            <person name="Zhao S."/>
            <person name="Liu D."/>
            <person name="Wang J."/>
            <person name="Sun H."/>
            <person name="Zhang C."/>
            <person name="Fan H."/>
            <person name="Li D."/>
            <person name="Dong L."/>
            <person name="Tao Y."/>
            <person name="Gao C."/>
            <person name="Wu H."/>
            <person name="Li Y."/>
            <person name="Cui Y."/>
            <person name="Guo X."/>
            <person name="Zheng S."/>
            <person name="Wang B."/>
            <person name="Yu K."/>
            <person name="Liang Q."/>
            <person name="Yang W."/>
            <person name="Lou X."/>
            <person name="Chen J."/>
            <person name="Feng M."/>
            <person name="Jian J."/>
            <person name="Zhang X."/>
            <person name="Luo G."/>
            <person name="Jiang Y."/>
            <person name="Liu J."/>
            <person name="Wang Z."/>
            <person name="Sha Y."/>
            <person name="Zhang B."/>
            <person name="Wu H."/>
            <person name="Tang D."/>
            <person name="Shen Q."/>
            <person name="Xue P."/>
            <person name="Zou S."/>
            <person name="Wang X."/>
            <person name="Liu X."/>
            <person name="Wang F."/>
            <person name="Yang Y."/>
            <person name="An X."/>
            <person name="Dong Z."/>
            <person name="Zhang K."/>
            <person name="Zhang X."/>
            <person name="Luo M.C."/>
            <person name="Dvorak J."/>
            <person name="Tong Y."/>
            <person name="Wang J."/>
            <person name="Yang H."/>
            <person name="Li Z."/>
            <person name="Wang D."/>
            <person name="Zhang A."/>
            <person name="Wang J."/>
        </authorList>
    </citation>
    <scope>NUCLEOTIDE SEQUENCE</scope>
    <source>
        <strain evidence="2">cv. G1812</strain>
    </source>
</reference>
<proteinExistence type="predicted"/>
<sequence length="47" mass="4998">ANQFETGSQLIRFNLSIASAIPPFCGQCCPMARCGIAGALDKCWCFG</sequence>
<evidence type="ECO:0000313" key="2">
    <source>
        <dbReference type="Proteomes" id="UP000015106"/>
    </source>
</evidence>
<organism evidence="1 2">
    <name type="scientific">Triticum urartu</name>
    <name type="common">Red wild einkorn</name>
    <name type="synonym">Crithodium urartu</name>
    <dbReference type="NCBI Taxonomy" id="4572"/>
    <lineage>
        <taxon>Eukaryota</taxon>
        <taxon>Viridiplantae</taxon>
        <taxon>Streptophyta</taxon>
        <taxon>Embryophyta</taxon>
        <taxon>Tracheophyta</taxon>
        <taxon>Spermatophyta</taxon>
        <taxon>Magnoliopsida</taxon>
        <taxon>Liliopsida</taxon>
        <taxon>Poales</taxon>
        <taxon>Poaceae</taxon>
        <taxon>BOP clade</taxon>
        <taxon>Pooideae</taxon>
        <taxon>Triticodae</taxon>
        <taxon>Triticeae</taxon>
        <taxon>Triticinae</taxon>
        <taxon>Triticum</taxon>
    </lineage>
</organism>
<reference evidence="1" key="2">
    <citation type="submission" date="2018-03" db="EMBL/GenBank/DDBJ databases">
        <title>The Triticum urartu genome reveals the dynamic nature of wheat genome evolution.</title>
        <authorList>
            <person name="Ling H."/>
            <person name="Ma B."/>
            <person name="Shi X."/>
            <person name="Liu H."/>
            <person name="Dong L."/>
            <person name="Sun H."/>
            <person name="Cao Y."/>
            <person name="Gao Q."/>
            <person name="Zheng S."/>
            <person name="Li Y."/>
            <person name="Yu Y."/>
            <person name="Du H."/>
            <person name="Qi M."/>
            <person name="Li Y."/>
            <person name="Yu H."/>
            <person name="Cui Y."/>
            <person name="Wang N."/>
            <person name="Chen C."/>
            <person name="Wu H."/>
            <person name="Zhao Y."/>
            <person name="Zhang J."/>
            <person name="Li Y."/>
            <person name="Zhou W."/>
            <person name="Zhang B."/>
            <person name="Hu W."/>
            <person name="Eijk M."/>
            <person name="Tang J."/>
            <person name="Witsenboer H."/>
            <person name="Zhao S."/>
            <person name="Li Z."/>
            <person name="Zhang A."/>
            <person name="Wang D."/>
            <person name="Liang C."/>
        </authorList>
    </citation>
    <scope>NUCLEOTIDE SEQUENCE [LARGE SCALE GENOMIC DNA]</scope>
    <source>
        <strain evidence="1">cv. G1812</strain>
    </source>
</reference>
<dbReference type="AlphaFoldDB" id="A0A8R7PW05"/>
<dbReference type="EnsemblPlants" id="TuG1812G0300004499.01.T01">
    <property type="protein sequence ID" value="TuG1812G0300004499.01.T01.cds389723"/>
    <property type="gene ID" value="TuG1812G0300004499.01"/>
</dbReference>
<accession>A0A8R7PW05</accession>
<name>A0A8R7PW05_TRIUA</name>
<evidence type="ECO:0000313" key="1">
    <source>
        <dbReference type="EnsemblPlants" id="TuG1812G0300004499.01.T01.cds389723"/>
    </source>
</evidence>
<protein>
    <submittedName>
        <fullName evidence="1">Uncharacterized protein</fullName>
    </submittedName>
</protein>
<keyword evidence="2" id="KW-1185">Reference proteome</keyword>